<feature type="region of interest" description="Disordered" evidence="5">
    <location>
        <begin position="45"/>
        <end position="64"/>
    </location>
</feature>
<organism evidence="8 9">
    <name type="scientific">Iphiclides podalirius</name>
    <name type="common">scarce swallowtail</name>
    <dbReference type="NCBI Taxonomy" id="110791"/>
    <lineage>
        <taxon>Eukaryota</taxon>
        <taxon>Metazoa</taxon>
        <taxon>Ecdysozoa</taxon>
        <taxon>Arthropoda</taxon>
        <taxon>Hexapoda</taxon>
        <taxon>Insecta</taxon>
        <taxon>Pterygota</taxon>
        <taxon>Neoptera</taxon>
        <taxon>Endopterygota</taxon>
        <taxon>Lepidoptera</taxon>
        <taxon>Glossata</taxon>
        <taxon>Ditrysia</taxon>
        <taxon>Papilionoidea</taxon>
        <taxon>Papilionidae</taxon>
        <taxon>Papilioninae</taxon>
        <taxon>Iphiclides</taxon>
    </lineage>
</organism>
<evidence type="ECO:0000256" key="2">
    <source>
        <dbReference type="ARBA" id="ARBA00022771"/>
    </source>
</evidence>
<dbReference type="PANTHER" id="PTHR45931">
    <property type="entry name" value="SI:CH211-59O9.10"/>
    <property type="match status" value="1"/>
</dbReference>
<reference evidence="8" key="1">
    <citation type="submission" date="2022-03" db="EMBL/GenBank/DDBJ databases">
        <authorList>
            <person name="Martin H S."/>
        </authorList>
    </citation>
    <scope>NUCLEOTIDE SEQUENCE</scope>
</reference>
<dbReference type="InterPro" id="IPR001841">
    <property type="entry name" value="Znf_RING"/>
</dbReference>
<dbReference type="Proteomes" id="UP000837857">
    <property type="component" value="Chromosome 29"/>
</dbReference>
<feature type="transmembrane region" description="Helical" evidence="6">
    <location>
        <begin position="20"/>
        <end position="39"/>
    </location>
</feature>
<dbReference type="Gene3D" id="3.30.40.10">
    <property type="entry name" value="Zinc/RING finger domain, C3HC4 (zinc finger)"/>
    <property type="match status" value="1"/>
</dbReference>
<name>A0ABN8IS14_9NEOP</name>
<evidence type="ECO:0000259" key="7">
    <source>
        <dbReference type="PROSITE" id="PS50089"/>
    </source>
</evidence>
<keyword evidence="6" id="KW-1133">Transmembrane helix</keyword>
<keyword evidence="1" id="KW-0479">Metal-binding</keyword>
<evidence type="ECO:0000256" key="6">
    <source>
        <dbReference type="SAM" id="Phobius"/>
    </source>
</evidence>
<keyword evidence="6" id="KW-0812">Transmembrane</keyword>
<dbReference type="PANTHER" id="PTHR45931:SF16">
    <property type="entry name" value="RING_U-BOX SUPERFAMILY PROTEIN"/>
    <property type="match status" value="1"/>
</dbReference>
<proteinExistence type="predicted"/>
<evidence type="ECO:0000256" key="1">
    <source>
        <dbReference type="ARBA" id="ARBA00022723"/>
    </source>
</evidence>
<keyword evidence="2 4" id="KW-0863">Zinc-finger</keyword>
<evidence type="ECO:0000313" key="9">
    <source>
        <dbReference type="Proteomes" id="UP000837857"/>
    </source>
</evidence>
<feature type="domain" description="RING-type" evidence="7">
    <location>
        <begin position="72"/>
        <end position="112"/>
    </location>
</feature>
<dbReference type="EMBL" id="OW152841">
    <property type="protein sequence ID" value="CAH2062425.1"/>
    <property type="molecule type" value="Genomic_DNA"/>
</dbReference>
<dbReference type="InterPro" id="IPR051834">
    <property type="entry name" value="RING_finger_E3_ligase"/>
</dbReference>
<feature type="compositionally biased region" description="Low complexity" evidence="5">
    <location>
        <begin position="49"/>
        <end position="62"/>
    </location>
</feature>
<dbReference type="SUPFAM" id="SSF57850">
    <property type="entry name" value="RING/U-box"/>
    <property type="match status" value="1"/>
</dbReference>
<protein>
    <recommendedName>
        <fullName evidence="7">RING-type domain-containing protein</fullName>
    </recommendedName>
</protein>
<feature type="non-terminal residue" evidence="8">
    <location>
        <position position="1"/>
    </location>
</feature>
<dbReference type="InterPro" id="IPR013083">
    <property type="entry name" value="Znf_RING/FYVE/PHD"/>
</dbReference>
<sequence>MSFQKEDSDSKGSDSTSWTSLGIAGVIGVGLGAGLAYLFSGSSEAPHCSAATNATGASSSSNDNYLKRKMPCEICSVCLEDILLVTLPCGHRFHDKCVRRWVQDRQNCPNCRRPTTLGQLKYS</sequence>
<dbReference type="SMART" id="SM00184">
    <property type="entry name" value="RING"/>
    <property type="match status" value="1"/>
</dbReference>
<evidence type="ECO:0000256" key="3">
    <source>
        <dbReference type="ARBA" id="ARBA00022833"/>
    </source>
</evidence>
<keyword evidence="9" id="KW-1185">Reference proteome</keyword>
<evidence type="ECO:0000256" key="4">
    <source>
        <dbReference type="PROSITE-ProRule" id="PRU00175"/>
    </source>
</evidence>
<gene>
    <name evidence="8" type="ORF">IPOD504_LOCUS11969</name>
</gene>
<evidence type="ECO:0000256" key="5">
    <source>
        <dbReference type="SAM" id="MobiDB-lite"/>
    </source>
</evidence>
<keyword evidence="6" id="KW-0472">Membrane</keyword>
<dbReference type="PROSITE" id="PS50089">
    <property type="entry name" value="ZF_RING_2"/>
    <property type="match status" value="1"/>
</dbReference>
<dbReference type="Pfam" id="PF13639">
    <property type="entry name" value="zf-RING_2"/>
    <property type="match status" value="1"/>
</dbReference>
<evidence type="ECO:0000313" key="8">
    <source>
        <dbReference type="EMBL" id="CAH2062425.1"/>
    </source>
</evidence>
<accession>A0ABN8IS14</accession>
<keyword evidence="3" id="KW-0862">Zinc</keyword>